<dbReference type="Gene3D" id="3.30.200.20">
    <property type="entry name" value="Phosphorylase Kinase, domain 1"/>
    <property type="match status" value="1"/>
</dbReference>
<dbReference type="AlphaFoldDB" id="A0A8D0HJF7"/>
<keyword evidence="9" id="KW-0418">Kinase</keyword>
<dbReference type="GO" id="GO:0046872">
    <property type="term" value="F:metal ion binding"/>
    <property type="evidence" value="ECO:0007669"/>
    <property type="project" value="UniProtKB-KW"/>
</dbReference>
<gene>
    <name evidence="18" type="primary">STK25</name>
</gene>
<evidence type="ECO:0000256" key="16">
    <source>
        <dbReference type="SAM" id="MobiDB-lite"/>
    </source>
</evidence>
<evidence type="ECO:0000256" key="13">
    <source>
        <dbReference type="ARBA" id="ARBA00048679"/>
    </source>
</evidence>
<dbReference type="PANTHER" id="PTHR48012">
    <property type="entry name" value="STERILE20-LIKE KINASE, ISOFORM B-RELATED"/>
    <property type="match status" value="1"/>
</dbReference>
<dbReference type="InterPro" id="IPR050629">
    <property type="entry name" value="STE20/SPS1-PAK"/>
</dbReference>
<comment type="subcellular location">
    <subcellularLocation>
        <location evidence="2">Cytoplasm</location>
    </subcellularLocation>
</comment>
<dbReference type="InterPro" id="IPR011009">
    <property type="entry name" value="Kinase-like_dom_sf"/>
</dbReference>
<dbReference type="PROSITE" id="PS00107">
    <property type="entry name" value="PROTEIN_KINASE_ATP"/>
    <property type="match status" value="1"/>
</dbReference>
<comment type="similarity">
    <text evidence="3">Belongs to the protein kinase superfamily. STE Ser/Thr protein kinase family. STE20 subfamily.</text>
</comment>
<dbReference type="GeneTree" id="ENSGT00940000153476"/>
<dbReference type="Pfam" id="PF20929">
    <property type="entry name" value="PDCD10_N"/>
    <property type="match status" value="1"/>
</dbReference>
<evidence type="ECO:0000256" key="2">
    <source>
        <dbReference type="ARBA" id="ARBA00004496"/>
    </source>
</evidence>
<dbReference type="InterPro" id="IPR017441">
    <property type="entry name" value="Protein_kinase_ATP_BS"/>
</dbReference>
<evidence type="ECO:0000256" key="4">
    <source>
        <dbReference type="ARBA" id="ARBA00012513"/>
    </source>
</evidence>
<evidence type="ECO:0000256" key="15">
    <source>
        <dbReference type="SAM" id="Coils"/>
    </source>
</evidence>
<proteinExistence type="inferred from homology"/>
<keyword evidence="10 14" id="KW-0067">ATP-binding</keyword>
<dbReference type="GO" id="GO:0004674">
    <property type="term" value="F:protein serine/threonine kinase activity"/>
    <property type="evidence" value="ECO:0007669"/>
    <property type="project" value="UniProtKB-KW"/>
</dbReference>
<dbReference type="CDD" id="cd06609">
    <property type="entry name" value="STKc_MST3_like"/>
    <property type="match status" value="1"/>
</dbReference>
<dbReference type="Gene3D" id="1.10.510.10">
    <property type="entry name" value="Transferase(Phosphotransferase) domain 1"/>
    <property type="match status" value="1"/>
</dbReference>
<evidence type="ECO:0000256" key="5">
    <source>
        <dbReference type="ARBA" id="ARBA00022490"/>
    </source>
</evidence>
<name>A0A8D0HJF7_SPHPU</name>
<keyword evidence="9" id="KW-0808">Transferase</keyword>
<dbReference type="InterPro" id="IPR000719">
    <property type="entry name" value="Prot_kinase_dom"/>
</dbReference>
<evidence type="ECO:0000256" key="1">
    <source>
        <dbReference type="ARBA" id="ARBA00001946"/>
    </source>
</evidence>
<evidence type="ECO:0000313" key="19">
    <source>
        <dbReference type="Proteomes" id="UP000694392"/>
    </source>
</evidence>
<keyword evidence="7" id="KW-0479">Metal-binding</keyword>
<keyword evidence="5" id="KW-0963">Cytoplasm</keyword>
<dbReference type="Pfam" id="PF00069">
    <property type="entry name" value="Pkinase"/>
    <property type="match status" value="1"/>
</dbReference>
<evidence type="ECO:0000256" key="3">
    <source>
        <dbReference type="ARBA" id="ARBA00008874"/>
    </source>
</evidence>
<comment type="catalytic activity">
    <reaction evidence="13">
        <text>L-seryl-[protein] + ATP = O-phospho-L-seryl-[protein] + ADP + H(+)</text>
        <dbReference type="Rhea" id="RHEA:17989"/>
        <dbReference type="Rhea" id="RHEA-COMP:9863"/>
        <dbReference type="Rhea" id="RHEA-COMP:11604"/>
        <dbReference type="ChEBI" id="CHEBI:15378"/>
        <dbReference type="ChEBI" id="CHEBI:29999"/>
        <dbReference type="ChEBI" id="CHEBI:30616"/>
        <dbReference type="ChEBI" id="CHEBI:83421"/>
        <dbReference type="ChEBI" id="CHEBI:456216"/>
        <dbReference type="EC" id="2.7.11.1"/>
    </reaction>
</comment>
<evidence type="ECO:0000256" key="14">
    <source>
        <dbReference type="PROSITE-ProRule" id="PRU10141"/>
    </source>
</evidence>
<dbReference type="InterPro" id="IPR046409">
    <property type="entry name" value="PDC10_dimerisation_sf"/>
</dbReference>
<evidence type="ECO:0000256" key="12">
    <source>
        <dbReference type="ARBA" id="ARBA00047899"/>
    </source>
</evidence>
<keyword evidence="6" id="KW-0723">Serine/threonine-protein kinase</keyword>
<comment type="catalytic activity">
    <reaction evidence="12">
        <text>L-threonyl-[protein] + ATP = O-phospho-L-threonyl-[protein] + ADP + H(+)</text>
        <dbReference type="Rhea" id="RHEA:46608"/>
        <dbReference type="Rhea" id="RHEA-COMP:11060"/>
        <dbReference type="Rhea" id="RHEA-COMP:11605"/>
        <dbReference type="ChEBI" id="CHEBI:15378"/>
        <dbReference type="ChEBI" id="CHEBI:30013"/>
        <dbReference type="ChEBI" id="CHEBI:30616"/>
        <dbReference type="ChEBI" id="CHEBI:61977"/>
        <dbReference type="ChEBI" id="CHEBI:456216"/>
        <dbReference type="EC" id="2.7.11.1"/>
    </reaction>
</comment>
<accession>A0A8D0HJF7</accession>
<evidence type="ECO:0000256" key="10">
    <source>
        <dbReference type="ARBA" id="ARBA00022840"/>
    </source>
</evidence>
<evidence type="ECO:0000256" key="11">
    <source>
        <dbReference type="ARBA" id="ARBA00022842"/>
    </source>
</evidence>
<dbReference type="PROSITE" id="PS50011">
    <property type="entry name" value="PROTEIN_KINASE_DOM"/>
    <property type="match status" value="1"/>
</dbReference>
<evidence type="ECO:0000256" key="8">
    <source>
        <dbReference type="ARBA" id="ARBA00022741"/>
    </source>
</evidence>
<dbReference type="Ensembl" id="ENSSPUT00000023168.1">
    <property type="protein sequence ID" value="ENSSPUP00000021743.1"/>
    <property type="gene ID" value="ENSSPUG00000016657.1"/>
</dbReference>
<evidence type="ECO:0000256" key="6">
    <source>
        <dbReference type="ARBA" id="ARBA00022527"/>
    </source>
</evidence>
<feature type="domain" description="Protein kinase" evidence="17">
    <location>
        <begin position="11"/>
        <end position="252"/>
    </location>
</feature>
<feature type="region of interest" description="Disordered" evidence="16">
    <location>
        <begin position="274"/>
        <end position="337"/>
    </location>
</feature>
<evidence type="ECO:0000256" key="7">
    <source>
        <dbReference type="ARBA" id="ARBA00022723"/>
    </source>
</evidence>
<sequence>MHSRVDPEELFTKLERIGKGSFGEVYKGIDSRTKEVVAIKIIDLEEAEDEIEDIQQEITVLSQCDSPYITRYYGSYLKGTKLWIIMEYLGGGSTLDLVSIFVRVGLQFLYQQVKVPLSIKPAANVLLSEQGDVKLADFGVAGQLTDTQIKRNTFVGTPFWMAPEVIKQSAYDFKADIWSLGITAIELAKGEPPNSDLHPMRVLFLIPKNHPPTLEGHHSKPFKEFVESCLNKDSRFLLPRPTAKELLKHKFITRYTKKTSFLMELIDRLKRWKSEGHGEDSSSDGSDIDGDADDRDQSPIWTFPPTIRPSSLNKMHKGMALHSSQKPTEPIKRQPRSQCLSTLVHPVFGELKEKRKQTGGNIGAMEELENAFSLAEESCPGISDKLIAHMVERVQR</sequence>
<dbReference type="GO" id="GO:0005794">
    <property type="term" value="C:Golgi apparatus"/>
    <property type="evidence" value="ECO:0007669"/>
    <property type="project" value="TreeGrafter"/>
</dbReference>
<feature type="binding site" evidence="14">
    <location>
        <position position="40"/>
    </location>
    <ligand>
        <name>ATP</name>
        <dbReference type="ChEBI" id="CHEBI:30616"/>
    </ligand>
</feature>
<dbReference type="PANTHER" id="PTHR48012:SF9">
    <property type="entry name" value="SERINE_THREONINE-PROTEIN KINASE 25"/>
    <property type="match status" value="1"/>
</dbReference>
<reference evidence="18" key="1">
    <citation type="submission" date="2025-08" db="UniProtKB">
        <authorList>
            <consortium name="Ensembl"/>
        </authorList>
    </citation>
    <scope>IDENTIFICATION</scope>
</reference>
<dbReference type="Gene3D" id="1.10.12.70">
    <property type="match status" value="1"/>
</dbReference>
<dbReference type="EC" id="2.7.11.1" evidence="4"/>
<evidence type="ECO:0000313" key="18">
    <source>
        <dbReference type="Ensembl" id="ENSSPUP00000021743.1"/>
    </source>
</evidence>
<protein>
    <recommendedName>
        <fullName evidence="4">non-specific serine/threonine protein kinase</fullName>
        <ecNumber evidence="4">2.7.11.1</ecNumber>
    </recommendedName>
</protein>
<dbReference type="InterPro" id="IPR048288">
    <property type="entry name" value="PDCD10_N"/>
</dbReference>
<dbReference type="Proteomes" id="UP000694392">
    <property type="component" value="Unplaced"/>
</dbReference>
<comment type="cofactor">
    <cofactor evidence="1">
        <name>Mg(2+)</name>
        <dbReference type="ChEBI" id="CHEBI:18420"/>
    </cofactor>
</comment>
<dbReference type="GO" id="GO:0005524">
    <property type="term" value="F:ATP binding"/>
    <property type="evidence" value="ECO:0007669"/>
    <property type="project" value="UniProtKB-UniRule"/>
</dbReference>
<keyword evidence="15" id="KW-0175">Coiled coil</keyword>
<feature type="coiled-coil region" evidence="15">
    <location>
        <begin position="37"/>
        <end position="64"/>
    </location>
</feature>
<evidence type="ECO:0000259" key="17">
    <source>
        <dbReference type="PROSITE" id="PS50011"/>
    </source>
</evidence>
<reference evidence="18" key="2">
    <citation type="submission" date="2025-09" db="UniProtKB">
        <authorList>
            <consortium name="Ensembl"/>
        </authorList>
    </citation>
    <scope>IDENTIFICATION</scope>
</reference>
<keyword evidence="8 14" id="KW-0547">Nucleotide-binding</keyword>
<keyword evidence="19" id="KW-1185">Reference proteome</keyword>
<organism evidence="18 19">
    <name type="scientific">Sphenodon punctatus</name>
    <name type="common">Tuatara</name>
    <name type="synonym">Hatteria punctata</name>
    <dbReference type="NCBI Taxonomy" id="8508"/>
    <lineage>
        <taxon>Eukaryota</taxon>
        <taxon>Metazoa</taxon>
        <taxon>Chordata</taxon>
        <taxon>Craniata</taxon>
        <taxon>Vertebrata</taxon>
        <taxon>Euteleostomi</taxon>
        <taxon>Lepidosauria</taxon>
        <taxon>Sphenodontia</taxon>
        <taxon>Sphenodontidae</taxon>
        <taxon>Sphenodon</taxon>
    </lineage>
</organism>
<evidence type="ECO:0000256" key="9">
    <source>
        <dbReference type="ARBA" id="ARBA00022777"/>
    </source>
</evidence>
<keyword evidence="11" id="KW-0460">Magnesium</keyword>
<dbReference type="SUPFAM" id="SSF56112">
    <property type="entry name" value="Protein kinase-like (PK-like)"/>
    <property type="match status" value="1"/>
</dbReference>